<protein>
    <recommendedName>
        <fullName evidence="14">cholesterol 7-desaturase</fullName>
        <ecNumber evidence="14">1.14.19.21</ecNumber>
    </recommendedName>
</protein>
<dbReference type="CDD" id="cd03469">
    <property type="entry name" value="Rieske_RO_Alpha_N"/>
    <property type="match status" value="1"/>
</dbReference>
<evidence type="ECO:0000256" key="7">
    <source>
        <dbReference type="ARBA" id="ARBA00022989"/>
    </source>
</evidence>
<dbReference type="GO" id="GO:0008203">
    <property type="term" value="P:cholesterol metabolic process"/>
    <property type="evidence" value="ECO:0007669"/>
    <property type="project" value="InterPro"/>
</dbReference>
<keyword evidence="4" id="KW-0812">Transmembrane</keyword>
<dbReference type="EMBL" id="QYUO01000003">
    <property type="protein sequence ID" value="RJF91687.1"/>
    <property type="molecule type" value="Genomic_DNA"/>
</dbReference>
<dbReference type="SUPFAM" id="SSF55961">
    <property type="entry name" value="Bet v1-like"/>
    <property type="match status" value="1"/>
</dbReference>
<evidence type="ECO:0000259" key="17">
    <source>
        <dbReference type="PROSITE" id="PS51296"/>
    </source>
</evidence>
<evidence type="ECO:0000256" key="15">
    <source>
        <dbReference type="ARBA" id="ARBA00047853"/>
    </source>
</evidence>
<comment type="subcellular location">
    <subcellularLocation>
        <location evidence="2">Membrane</location>
    </subcellularLocation>
</comment>
<evidence type="ECO:0000313" key="19">
    <source>
        <dbReference type="Proteomes" id="UP000265955"/>
    </source>
</evidence>
<evidence type="ECO:0000256" key="16">
    <source>
        <dbReference type="ARBA" id="ARBA00049548"/>
    </source>
</evidence>
<evidence type="ECO:0000256" key="13">
    <source>
        <dbReference type="ARBA" id="ARBA00025729"/>
    </source>
</evidence>
<sequence>MIHESLSMKLTGWFQVGWSADLSVGTVKPLRYFGEDLVAFRCKAGKVRIMEAHCKHLGAHLGHGGCVVDQGIQCPFHGWVWGTDGRNALIPYKEGSINRTRQLKVWHVAEKNDCIYLWHDAKGRNPLWEVPDAFKDFGAHVKRFHFEPPGPEARSHWPNLHLHPQMLIENIVDPHHFKYTHLTKDSPKVLSEEIGKWEWRATVGFGRRWAQGLMPPTETLNTIIIHWSGPGISINVEHTPAGMRVVCINSTPVDDDSAEIFATYWINRTEDDAQSYAARLDEAKIALPQDVNIWHNQRFNPNPALTAEEWPGWRKARTWTKRFNPDATQEDENWLPEQPANT</sequence>
<evidence type="ECO:0000256" key="2">
    <source>
        <dbReference type="ARBA" id="ARBA00004370"/>
    </source>
</evidence>
<evidence type="ECO:0000256" key="12">
    <source>
        <dbReference type="ARBA" id="ARBA00025712"/>
    </source>
</evidence>
<comment type="similarity">
    <text evidence="13">Belongs to the cholesterol 7-desaturase family.</text>
</comment>
<dbReference type="Proteomes" id="UP000265955">
    <property type="component" value="Unassembled WGS sequence"/>
</dbReference>
<dbReference type="GO" id="GO:0046872">
    <property type="term" value="F:metal ion binding"/>
    <property type="evidence" value="ECO:0007669"/>
    <property type="project" value="UniProtKB-KW"/>
</dbReference>
<dbReference type="OrthoDB" id="9769355at2"/>
<dbReference type="InterPro" id="IPR036922">
    <property type="entry name" value="Rieske_2Fe-2S_sf"/>
</dbReference>
<dbReference type="InterPro" id="IPR045605">
    <property type="entry name" value="KshA-like_C"/>
</dbReference>
<keyword evidence="9" id="KW-0408">Iron</keyword>
<dbReference type="GO" id="GO:0051537">
    <property type="term" value="F:2 iron, 2 sulfur cluster binding"/>
    <property type="evidence" value="ECO:0007669"/>
    <property type="project" value="UniProtKB-KW"/>
</dbReference>
<dbReference type="GO" id="GO:0005737">
    <property type="term" value="C:cytoplasm"/>
    <property type="evidence" value="ECO:0007669"/>
    <property type="project" value="TreeGrafter"/>
</dbReference>
<name>A0A3A3FF66_9BURK</name>
<dbReference type="Pfam" id="PF00355">
    <property type="entry name" value="Rieske"/>
    <property type="match status" value="1"/>
</dbReference>
<proteinExistence type="inferred from homology"/>
<dbReference type="RefSeq" id="WP_119771585.1">
    <property type="nucleotide sequence ID" value="NZ_QYUO01000003.1"/>
</dbReference>
<evidence type="ECO:0000256" key="3">
    <source>
        <dbReference type="ARBA" id="ARBA00004972"/>
    </source>
</evidence>
<dbReference type="GO" id="GO:0170056">
    <property type="term" value="F:cholesterol 7-desaturase [NAD(P)H] activity"/>
    <property type="evidence" value="ECO:0007669"/>
    <property type="project" value="UniProtKB-EC"/>
</dbReference>
<keyword evidence="19" id="KW-1185">Reference proteome</keyword>
<dbReference type="SUPFAM" id="SSF50022">
    <property type="entry name" value="ISP domain"/>
    <property type="match status" value="1"/>
</dbReference>
<dbReference type="EC" id="1.14.19.21" evidence="14"/>
<keyword evidence="10" id="KW-0411">Iron-sulfur</keyword>
<organism evidence="18 19">
    <name type="scientific">Noviherbaspirillum saxi</name>
    <dbReference type="NCBI Taxonomy" id="2320863"/>
    <lineage>
        <taxon>Bacteria</taxon>
        <taxon>Pseudomonadati</taxon>
        <taxon>Pseudomonadota</taxon>
        <taxon>Betaproteobacteria</taxon>
        <taxon>Burkholderiales</taxon>
        <taxon>Oxalobacteraceae</taxon>
        <taxon>Noviherbaspirillum</taxon>
    </lineage>
</organism>
<dbReference type="Gene3D" id="3.90.380.10">
    <property type="entry name" value="Naphthalene 1,2-dioxygenase Alpha Subunit, Chain A, domain 1"/>
    <property type="match status" value="1"/>
</dbReference>
<accession>A0A3A3FF66</accession>
<keyword evidence="5" id="KW-0001">2Fe-2S</keyword>
<reference evidence="19" key="1">
    <citation type="submission" date="2018-09" db="EMBL/GenBank/DDBJ databases">
        <authorList>
            <person name="Zhu H."/>
        </authorList>
    </citation>
    <scope>NUCLEOTIDE SEQUENCE [LARGE SCALE GENOMIC DNA]</scope>
    <source>
        <strain evidence="19">K1R23-30</strain>
    </source>
</reference>
<dbReference type="AlphaFoldDB" id="A0A3A3FF66"/>
<evidence type="ECO:0000256" key="9">
    <source>
        <dbReference type="ARBA" id="ARBA00023004"/>
    </source>
</evidence>
<dbReference type="GO" id="GO:0016020">
    <property type="term" value="C:membrane"/>
    <property type="evidence" value="ECO:0007669"/>
    <property type="project" value="UniProtKB-SubCell"/>
</dbReference>
<comment type="caution">
    <text evidence="18">The sequence shown here is derived from an EMBL/GenBank/DDBJ whole genome shotgun (WGS) entry which is preliminary data.</text>
</comment>
<gene>
    <name evidence="18" type="ORF">D3871_23610</name>
</gene>
<keyword evidence="6" id="KW-0479">Metal-binding</keyword>
<evidence type="ECO:0000256" key="8">
    <source>
        <dbReference type="ARBA" id="ARBA00023002"/>
    </source>
</evidence>
<evidence type="ECO:0000256" key="14">
    <source>
        <dbReference type="ARBA" id="ARBA00026095"/>
    </source>
</evidence>
<keyword evidence="11" id="KW-0472">Membrane</keyword>
<comment type="catalytic activity">
    <reaction evidence="15">
        <text>cholesterol + NADH + O2 + H(+) = 7-dehydrocholesterol + NAD(+) + 2 H2O</text>
        <dbReference type="Rhea" id="RHEA:51644"/>
        <dbReference type="ChEBI" id="CHEBI:15377"/>
        <dbReference type="ChEBI" id="CHEBI:15378"/>
        <dbReference type="ChEBI" id="CHEBI:15379"/>
        <dbReference type="ChEBI" id="CHEBI:16113"/>
        <dbReference type="ChEBI" id="CHEBI:17759"/>
        <dbReference type="ChEBI" id="CHEBI:57540"/>
        <dbReference type="ChEBI" id="CHEBI:57945"/>
        <dbReference type="EC" id="1.14.19.21"/>
    </reaction>
    <physiologicalReaction direction="left-to-right" evidence="15">
        <dbReference type="Rhea" id="RHEA:51645"/>
    </physiologicalReaction>
</comment>
<evidence type="ECO:0000256" key="10">
    <source>
        <dbReference type="ARBA" id="ARBA00023014"/>
    </source>
</evidence>
<comment type="pathway">
    <text evidence="3">Hormone biosynthesis.</text>
</comment>
<dbReference type="PROSITE" id="PS51296">
    <property type="entry name" value="RIESKE"/>
    <property type="match status" value="1"/>
</dbReference>
<feature type="domain" description="Rieske" evidence="17">
    <location>
        <begin position="14"/>
        <end position="117"/>
    </location>
</feature>
<keyword evidence="7" id="KW-1133">Transmembrane helix</keyword>
<dbReference type="Gene3D" id="2.102.10.10">
    <property type="entry name" value="Rieske [2Fe-2S] iron-sulphur domain"/>
    <property type="match status" value="1"/>
</dbReference>
<comment type="catalytic activity">
    <reaction evidence="16">
        <text>cholesterol + NADPH + O2 + H(+) = 7-dehydrocholesterol + NADP(+) + 2 H2O</text>
        <dbReference type="Rhea" id="RHEA:45024"/>
        <dbReference type="ChEBI" id="CHEBI:15377"/>
        <dbReference type="ChEBI" id="CHEBI:15378"/>
        <dbReference type="ChEBI" id="CHEBI:15379"/>
        <dbReference type="ChEBI" id="CHEBI:16113"/>
        <dbReference type="ChEBI" id="CHEBI:17759"/>
        <dbReference type="ChEBI" id="CHEBI:57783"/>
        <dbReference type="ChEBI" id="CHEBI:58349"/>
        <dbReference type="EC" id="1.14.19.21"/>
    </reaction>
    <physiologicalReaction direction="left-to-right" evidence="16">
        <dbReference type="Rhea" id="RHEA:45025"/>
    </physiologicalReaction>
</comment>
<evidence type="ECO:0000256" key="1">
    <source>
        <dbReference type="ARBA" id="ARBA00001962"/>
    </source>
</evidence>
<dbReference type="PANTHER" id="PTHR21266">
    <property type="entry name" value="IRON-SULFUR DOMAIN CONTAINING PROTEIN"/>
    <property type="match status" value="1"/>
</dbReference>
<dbReference type="InterPro" id="IPR017941">
    <property type="entry name" value="Rieske_2Fe-2S"/>
</dbReference>
<evidence type="ECO:0000256" key="5">
    <source>
        <dbReference type="ARBA" id="ARBA00022714"/>
    </source>
</evidence>
<evidence type="ECO:0000313" key="18">
    <source>
        <dbReference type="EMBL" id="RJF91687.1"/>
    </source>
</evidence>
<dbReference type="PANTHER" id="PTHR21266:SF32">
    <property type="entry name" value="CHOLESTEROL 7-DESATURASE NVD"/>
    <property type="match status" value="1"/>
</dbReference>
<evidence type="ECO:0000256" key="4">
    <source>
        <dbReference type="ARBA" id="ARBA00022692"/>
    </source>
</evidence>
<comment type="pathway">
    <text evidence="12">Steroid hormone biosynthesis; dafachronic acid biosynthesis.</text>
</comment>
<dbReference type="Pfam" id="PF19298">
    <property type="entry name" value="KshA_C"/>
    <property type="match status" value="1"/>
</dbReference>
<dbReference type="InterPro" id="IPR050584">
    <property type="entry name" value="Cholesterol_7-desaturase"/>
</dbReference>
<evidence type="ECO:0000256" key="6">
    <source>
        <dbReference type="ARBA" id="ARBA00022723"/>
    </source>
</evidence>
<evidence type="ECO:0000256" key="11">
    <source>
        <dbReference type="ARBA" id="ARBA00023136"/>
    </source>
</evidence>
<keyword evidence="8" id="KW-0560">Oxidoreductase</keyword>
<comment type="cofactor">
    <cofactor evidence="1">
        <name>Fe cation</name>
        <dbReference type="ChEBI" id="CHEBI:24875"/>
    </cofactor>
</comment>